<evidence type="ECO:0000313" key="1">
    <source>
        <dbReference type="EMBL" id="KAF9645953.1"/>
    </source>
</evidence>
<sequence length="351" mass="37458">MQLVDVVRVERDKMRDFRGRIAVLNKIAWHPRETSHLAGTLETEDEEIHDETVELEGEGGKLQSTDGANQSEEALQEDEIDLLVPTPSTVGSPSGLHIKIPIHVDSTGTIFSPALAIYLVCGAGAVHKPGSAANIGFSLNMAVGFSGAVLVRCLSESEVNGNRTPTDTWGVPPAYWPTSGELTVENLSAKYNADGPEILHGLNFHIRSGECVGVIGRTGSGKNSILTSEINLDALRTNMTIILQALELLSDTLRGNLDPFGQCDDTTLNDTLRAAGLFSVQSGSQVGGSDFDKLPIFGEAASAIDYETDAVIHNPFRTNLGSDVMMFTIAYRLQTITGAGKIIVLDAGNVV</sequence>
<comment type="caution">
    <text evidence="1">The sequence shown here is derived from an EMBL/GenBank/DDBJ whole genome shotgun (WGS) entry which is preliminary data.</text>
</comment>
<reference evidence="1" key="2">
    <citation type="journal article" date="2020" name="Nat. Commun.">
        <title>Large-scale genome sequencing of mycorrhizal fungi provides insights into the early evolution of symbiotic traits.</title>
        <authorList>
            <person name="Miyauchi S."/>
            <person name="Kiss E."/>
            <person name="Kuo A."/>
            <person name="Drula E."/>
            <person name="Kohler A."/>
            <person name="Sanchez-Garcia M."/>
            <person name="Morin E."/>
            <person name="Andreopoulos B."/>
            <person name="Barry K.W."/>
            <person name="Bonito G."/>
            <person name="Buee M."/>
            <person name="Carver A."/>
            <person name="Chen C."/>
            <person name="Cichocki N."/>
            <person name="Clum A."/>
            <person name="Culley D."/>
            <person name="Crous P.W."/>
            <person name="Fauchery L."/>
            <person name="Girlanda M."/>
            <person name="Hayes R.D."/>
            <person name="Keri Z."/>
            <person name="LaButti K."/>
            <person name="Lipzen A."/>
            <person name="Lombard V."/>
            <person name="Magnuson J."/>
            <person name="Maillard F."/>
            <person name="Murat C."/>
            <person name="Nolan M."/>
            <person name="Ohm R.A."/>
            <person name="Pangilinan J."/>
            <person name="Pereira M.F."/>
            <person name="Perotto S."/>
            <person name="Peter M."/>
            <person name="Pfister S."/>
            <person name="Riley R."/>
            <person name="Sitrit Y."/>
            <person name="Stielow J.B."/>
            <person name="Szollosi G."/>
            <person name="Zifcakova L."/>
            <person name="Stursova M."/>
            <person name="Spatafora J.W."/>
            <person name="Tedersoo L."/>
            <person name="Vaario L.M."/>
            <person name="Yamada A."/>
            <person name="Yan M."/>
            <person name="Wang P."/>
            <person name="Xu J."/>
            <person name="Bruns T."/>
            <person name="Baldrian P."/>
            <person name="Vilgalys R."/>
            <person name="Dunand C."/>
            <person name="Henrissat B."/>
            <person name="Grigoriev I.V."/>
            <person name="Hibbett D."/>
            <person name="Nagy L.G."/>
            <person name="Martin F.M."/>
        </authorList>
    </citation>
    <scope>NUCLEOTIDE SEQUENCE</scope>
    <source>
        <strain evidence="1">P2</strain>
    </source>
</reference>
<accession>A0ACB6Z9I7</accession>
<dbReference type="Proteomes" id="UP000886501">
    <property type="component" value="Unassembled WGS sequence"/>
</dbReference>
<name>A0ACB6Z9I7_THEGA</name>
<dbReference type="EMBL" id="MU118072">
    <property type="protein sequence ID" value="KAF9645953.1"/>
    <property type="molecule type" value="Genomic_DNA"/>
</dbReference>
<keyword evidence="2" id="KW-1185">Reference proteome</keyword>
<organism evidence="1 2">
    <name type="scientific">Thelephora ganbajun</name>
    <name type="common">Ganba fungus</name>
    <dbReference type="NCBI Taxonomy" id="370292"/>
    <lineage>
        <taxon>Eukaryota</taxon>
        <taxon>Fungi</taxon>
        <taxon>Dikarya</taxon>
        <taxon>Basidiomycota</taxon>
        <taxon>Agaricomycotina</taxon>
        <taxon>Agaricomycetes</taxon>
        <taxon>Thelephorales</taxon>
        <taxon>Thelephoraceae</taxon>
        <taxon>Thelephora</taxon>
    </lineage>
</organism>
<reference evidence="1" key="1">
    <citation type="submission" date="2019-10" db="EMBL/GenBank/DDBJ databases">
        <authorList>
            <consortium name="DOE Joint Genome Institute"/>
            <person name="Kuo A."/>
            <person name="Miyauchi S."/>
            <person name="Kiss E."/>
            <person name="Drula E."/>
            <person name="Kohler A."/>
            <person name="Sanchez-Garcia M."/>
            <person name="Andreopoulos B."/>
            <person name="Barry K.W."/>
            <person name="Bonito G."/>
            <person name="Buee M."/>
            <person name="Carver A."/>
            <person name="Chen C."/>
            <person name="Cichocki N."/>
            <person name="Clum A."/>
            <person name="Culley D."/>
            <person name="Crous P.W."/>
            <person name="Fauchery L."/>
            <person name="Girlanda M."/>
            <person name="Hayes R."/>
            <person name="Keri Z."/>
            <person name="Labutti K."/>
            <person name="Lipzen A."/>
            <person name="Lombard V."/>
            <person name="Magnuson J."/>
            <person name="Maillard F."/>
            <person name="Morin E."/>
            <person name="Murat C."/>
            <person name="Nolan M."/>
            <person name="Ohm R."/>
            <person name="Pangilinan J."/>
            <person name="Pereira M."/>
            <person name="Perotto S."/>
            <person name="Peter M."/>
            <person name="Riley R."/>
            <person name="Sitrit Y."/>
            <person name="Stielow B."/>
            <person name="Szollosi G."/>
            <person name="Zifcakova L."/>
            <person name="Stursova M."/>
            <person name="Spatafora J.W."/>
            <person name="Tedersoo L."/>
            <person name="Vaario L.-M."/>
            <person name="Yamada A."/>
            <person name="Yan M."/>
            <person name="Wang P."/>
            <person name="Xu J."/>
            <person name="Bruns T."/>
            <person name="Baldrian P."/>
            <person name="Vilgalys R."/>
            <person name="Henrissat B."/>
            <person name="Grigoriev I.V."/>
            <person name="Hibbett D."/>
            <person name="Nagy L.G."/>
            <person name="Martin F.M."/>
        </authorList>
    </citation>
    <scope>NUCLEOTIDE SEQUENCE</scope>
    <source>
        <strain evidence="1">P2</strain>
    </source>
</reference>
<gene>
    <name evidence="1" type="ORF">BDM02DRAFT_3271340</name>
</gene>
<evidence type="ECO:0000313" key="2">
    <source>
        <dbReference type="Proteomes" id="UP000886501"/>
    </source>
</evidence>
<protein>
    <submittedName>
        <fullName evidence="1">Uncharacterized protein</fullName>
    </submittedName>
</protein>
<proteinExistence type="predicted"/>